<dbReference type="Gene3D" id="3.40.720.10">
    <property type="entry name" value="Alkaline Phosphatase, subunit A"/>
    <property type="match status" value="1"/>
</dbReference>
<evidence type="ECO:0000256" key="2">
    <source>
        <dbReference type="ARBA" id="ARBA00022723"/>
    </source>
</evidence>
<reference evidence="6 7" key="1">
    <citation type="journal article" date="2015" name="Stand. Genomic Sci.">
        <title>Genomic Encyclopedia of Bacterial and Archaeal Type Strains, Phase III: the genomes of soil and plant-associated and newly described type strains.</title>
        <authorList>
            <person name="Whitman W.B."/>
            <person name="Woyke T."/>
            <person name="Klenk H.P."/>
            <person name="Zhou Y."/>
            <person name="Lilburn T.G."/>
            <person name="Beck B.J."/>
            <person name="De Vos P."/>
            <person name="Vandamme P."/>
            <person name="Eisen J.A."/>
            <person name="Garrity G."/>
            <person name="Hugenholtz P."/>
            <person name="Kyrpides N.C."/>
        </authorList>
    </citation>
    <scope>NUCLEOTIDE SEQUENCE [LARGE SCALE GENOMIC DNA]</scope>
    <source>
        <strain evidence="6 7">CGMCC 1.10821</strain>
    </source>
</reference>
<dbReference type="EMBL" id="VLKN01000003">
    <property type="protein sequence ID" value="TWI03842.1"/>
    <property type="molecule type" value="Genomic_DNA"/>
</dbReference>
<keyword evidence="3" id="KW-0378">Hydrolase</keyword>
<dbReference type="SUPFAM" id="SSF53649">
    <property type="entry name" value="Alkaline phosphatase-like"/>
    <property type="match status" value="1"/>
</dbReference>
<dbReference type="GO" id="GO:0046872">
    <property type="term" value="F:metal ion binding"/>
    <property type="evidence" value="ECO:0007669"/>
    <property type="project" value="UniProtKB-KW"/>
</dbReference>
<proteinExistence type="inferred from homology"/>
<evidence type="ECO:0000259" key="5">
    <source>
        <dbReference type="Pfam" id="PF00884"/>
    </source>
</evidence>
<evidence type="ECO:0000256" key="4">
    <source>
        <dbReference type="ARBA" id="ARBA00022837"/>
    </source>
</evidence>
<evidence type="ECO:0000256" key="3">
    <source>
        <dbReference type="ARBA" id="ARBA00022801"/>
    </source>
</evidence>
<dbReference type="PROSITE" id="PS00523">
    <property type="entry name" value="SULFATASE_1"/>
    <property type="match status" value="1"/>
</dbReference>
<comment type="similarity">
    <text evidence="1">Belongs to the sulfatase family.</text>
</comment>
<accession>A0A562L840</accession>
<feature type="domain" description="Sulfatase N-terminal" evidence="5">
    <location>
        <begin position="75"/>
        <end position="494"/>
    </location>
</feature>
<keyword evidence="7" id="KW-1185">Reference proteome</keyword>
<dbReference type="AlphaFoldDB" id="A0A562L840"/>
<evidence type="ECO:0000313" key="7">
    <source>
        <dbReference type="Proteomes" id="UP000315167"/>
    </source>
</evidence>
<evidence type="ECO:0000313" key="6">
    <source>
        <dbReference type="EMBL" id="TWI03842.1"/>
    </source>
</evidence>
<keyword evidence="2" id="KW-0479">Metal-binding</keyword>
<dbReference type="PANTHER" id="PTHR42693">
    <property type="entry name" value="ARYLSULFATASE FAMILY MEMBER"/>
    <property type="match status" value="1"/>
</dbReference>
<evidence type="ECO:0000256" key="1">
    <source>
        <dbReference type="ARBA" id="ARBA00008779"/>
    </source>
</evidence>
<dbReference type="Pfam" id="PF00884">
    <property type="entry name" value="Sulfatase"/>
    <property type="match status" value="1"/>
</dbReference>
<dbReference type="Proteomes" id="UP000315167">
    <property type="component" value="Unassembled WGS sequence"/>
</dbReference>
<dbReference type="InterPro" id="IPR050738">
    <property type="entry name" value="Sulfatase"/>
</dbReference>
<dbReference type="GO" id="GO:0016787">
    <property type="term" value="F:hydrolase activity"/>
    <property type="evidence" value="ECO:0007669"/>
    <property type="project" value="UniProtKB-KW"/>
</dbReference>
<organism evidence="6 7">
    <name type="scientific">Luteimonas cucumeris</name>
    <dbReference type="NCBI Taxonomy" id="985012"/>
    <lineage>
        <taxon>Bacteria</taxon>
        <taxon>Pseudomonadati</taxon>
        <taxon>Pseudomonadota</taxon>
        <taxon>Gammaproteobacteria</taxon>
        <taxon>Lysobacterales</taxon>
        <taxon>Lysobacteraceae</taxon>
        <taxon>Luteimonas</taxon>
    </lineage>
</organism>
<dbReference type="InterPro" id="IPR024607">
    <property type="entry name" value="Sulfatase_CS"/>
</dbReference>
<comment type="caution">
    <text evidence="6">The sequence shown here is derived from an EMBL/GenBank/DDBJ whole genome shotgun (WGS) entry which is preliminary data.</text>
</comment>
<sequence length="799" mass="88979">MDPSNCPRLHEKQIELNHIHFHALENTYMSNVKKAASAGKELPFPDPPAPQARLTMKGSEYFQREQPRHLPEDAPNILIIMLDDAGPALASSLGGPVHAPAFERVLKSGVAYNRFHNTAMCSPTRASLLTGRNHHRVGFGQIAEFANDWDGYTGAWPATTASIAKVLGHYGYASSAFGKWHNTPATDTSAVGPFERWPTGHLVGFDYFYGFLSGESSQWEPAIVENTLRIETPEHEHYHFTEDMTDKAVKWLRNHKALAPDKPFLMYWAPGGVHGPHHIFKEWADKYKGKFDAGWDIERESIFARQKELGWIPADTELTPRDPSMQGWDEIPESERPFQRRLMEVFAGYLEHTDTQAGRLLDELEALGINDNTLIFYIWGDNGSSAEGQHGTISEIMAQNGISTETKDHLRVLEEIGGLDALGGPKTDNMYHAGWAWAGSTPHRSTKLVAAHFGGTRTPLAVSWPKSIKHDAAPRAQFYHVNDVVPTIYDVLGITPPEVVDGVSQEPMDGVSMLASLHDAKAAENKPYQYFEVMGSRGFYKDGWFASAFGPRIPWQPGFDPKIFDWTPEDDVWELYDIAKDYSQAKDLSQQQPEKLEEMVAAFNEDARKNKAFPIGGGLWSTVFHPEYSPRNPATEFHYTQDVTAVPEFNAPKLGSASNLVTIDVDIDAGSEGVLYALGGYSGGVALWVDKGKLYFEFNTFQVERTRVESAVPLANGRLKIEVESIRPVGPVTPVDVTIRVDGAEVAKAHVPRSPSLFFTTNDAFDVGMDSYSPVSEAYFDRAPFKFNGKIHALHVKYL</sequence>
<protein>
    <submittedName>
        <fullName evidence="6">Arylsulfatase</fullName>
    </submittedName>
</protein>
<dbReference type="InterPro" id="IPR000917">
    <property type="entry name" value="Sulfatase_N"/>
</dbReference>
<gene>
    <name evidence="6" type="ORF">IP90_01658</name>
</gene>
<dbReference type="InterPro" id="IPR017850">
    <property type="entry name" value="Alkaline_phosphatase_core_sf"/>
</dbReference>
<name>A0A562L840_9GAMM</name>
<keyword evidence="4" id="KW-0106">Calcium</keyword>
<dbReference type="Gene3D" id="3.30.1120.10">
    <property type="match status" value="1"/>
</dbReference>
<dbReference type="CDD" id="cd16025">
    <property type="entry name" value="PAS_like"/>
    <property type="match status" value="1"/>
</dbReference>
<dbReference type="PANTHER" id="PTHR42693:SF43">
    <property type="entry name" value="BLL2667 PROTEIN"/>
    <property type="match status" value="1"/>
</dbReference>